<organism evidence="2 3">
    <name type="scientific">Eumeta variegata</name>
    <name type="common">Bagworm moth</name>
    <name type="synonym">Eumeta japonica</name>
    <dbReference type="NCBI Taxonomy" id="151549"/>
    <lineage>
        <taxon>Eukaryota</taxon>
        <taxon>Metazoa</taxon>
        <taxon>Ecdysozoa</taxon>
        <taxon>Arthropoda</taxon>
        <taxon>Hexapoda</taxon>
        <taxon>Insecta</taxon>
        <taxon>Pterygota</taxon>
        <taxon>Neoptera</taxon>
        <taxon>Endopterygota</taxon>
        <taxon>Lepidoptera</taxon>
        <taxon>Glossata</taxon>
        <taxon>Ditrysia</taxon>
        <taxon>Tineoidea</taxon>
        <taxon>Psychidae</taxon>
        <taxon>Oiketicinae</taxon>
        <taxon>Eumeta</taxon>
    </lineage>
</organism>
<dbReference type="EMBL" id="BGZK01000541">
    <property type="protein sequence ID" value="GBP49256.1"/>
    <property type="molecule type" value="Genomic_DNA"/>
</dbReference>
<proteinExistence type="predicted"/>
<keyword evidence="3" id="KW-1185">Reference proteome</keyword>
<dbReference type="AlphaFoldDB" id="A0A4C1WCY8"/>
<protein>
    <submittedName>
        <fullName evidence="2">Uncharacterized protein</fullName>
    </submittedName>
</protein>
<name>A0A4C1WCY8_EUMVA</name>
<feature type="region of interest" description="Disordered" evidence="1">
    <location>
        <begin position="1"/>
        <end position="41"/>
    </location>
</feature>
<dbReference type="Proteomes" id="UP000299102">
    <property type="component" value="Unassembled WGS sequence"/>
</dbReference>
<evidence type="ECO:0000256" key="1">
    <source>
        <dbReference type="SAM" id="MobiDB-lite"/>
    </source>
</evidence>
<reference evidence="2 3" key="1">
    <citation type="journal article" date="2019" name="Commun. Biol.">
        <title>The bagworm genome reveals a unique fibroin gene that provides high tensile strength.</title>
        <authorList>
            <person name="Kono N."/>
            <person name="Nakamura H."/>
            <person name="Ohtoshi R."/>
            <person name="Tomita M."/>
            <person name="Numata K."/>
            <person name="Arakawa K."/>
        </authorList>
    </citation>
    <scope>NUCLEOTIDE SEQUENCE [LARGE SCALE GENOMIC DNA]</scope>
</reference>
<evidence type="ECO:0000313" key="3">
    <source>
        <dbReference type="Proteomes" id="UP000299102"/>
    </source>
</evidence>
<accession>A0A4C1WCY8</accession>
<feature type="compositionally biased region" description="Basic residues" evidence="1">
    <location>
        <begin position="1"/>
        <end position="10"/>
    </location>
</feature>
<evidence type="ECO:0000313" key="2">
    <source>
        <dbReference type="EMBL" id="GBP49256.1"/>
    </source>
</evidence>
<gene>
    <name evidence="2" type="ORF">EVAR_102199_1</name>
</gene>
<comment type="caution">
    <text evidence="2">The sequence shown here is derived from an EMBL/GenBank/DDBJ whole genome shotgun (WGS) entry which is preliminary data.</text>
</comment>
<sequence length="200" mass="22747">MLTMRSHRLGQLKWAPGERRAGPPRTSGRTKRRPRDPENCPGNGIKYEYGIMRAACRAYVSSNIFQKAPSRWDSVRAGGETTGTDSEAHCHNRCLHFFFYLLQIEAPGTWFSSSRNLEAVESPCKRIGDICNYNLRNRRLNMAPDVRKKSSNSILKTYGGKQQKYFEKSPAYIVEAGFGQYAPWRANHAGSRRARTARVT</sequence>